<evidence type="ECO:0000313" key="2">
    <source>
        <dbReference type="EMBL" id="MBO8437918.1"/>
    </source>
</evidence>
<keyword evidence="1" id="KW-1133">Transmembrane helix</keyword>
<accession>A0A9D9H7L9</accession>
<feature type="transmembrane region" description="Helical" evidence="1">
    <location>
        <begin position="47"/>
        <end position="64"/>
    </location>
</feature>
<reference evidence="2" key="2">
    <citation type="journal article" date="2021" name="PeerJ">
        <title>Extensive microbial diversity within the chicken gut microbiome revealed by metagenomics and culture.</title>
        <authorList>
            <person name="Gilroy R."/>
            <person name="Ravi A."/>
            <person name="Getino M."/>
            <person name="Pursley I."/>
            <person name="Horton D.L."/>
            <person name="Alikhan N.F."/>
            <person name="Baker D."/>
            <person name="Gharbi K."/>
            <person name="Hall N."/>
            <person name="Watson M."/>
            <person name="Adriaenssens E.M."/>
            <person name="Foster-Nyarko E."/>
            <person name="Jarju S."/>
            <person name="Secka A."/>
            <person name="Antonio M."/>
            <person name="Oren A."/>
            <person name="Chaudhuri R.R."/>
            <person name="La Ragione R."/>
            <person name="Hildebrand F."/>
            <person name="Pallen M.J."/>
        </authorList>
    </citation>
    <scope>NUCLEOTIDE SEQUENCE</scope>
    <source>
        <strain evidence="2">G3-4614</strain>
    </source>
</reference>
<feature type="transmembrane region" description="Helical" evidence="1">
    <location>
        <begin position="131"/>
        <end position="149"/>
    </location>
</feature>
<feature type="transmembrane region" description="Helical" evidence="1">
    <location>
        <begin position="156"/>
        <end position="176"/>
    </location>
</feature>
<dbReference type="Pfam" id="PF19540">
    <property type="entry name" value="DUF6064"/>
    <property type="match status" value="1"/>
</dbReference>
<feature type="transmembrane region" description="Helical" evidence="1">
    <location>
        <begin position="213"/>
        <end position="235"/>
    </location>
</feature>
<gene>
    <name evidence="2" type="ORF">IAC54_03345</name>
</gene>
<reference evidence="2" key="1">
    <citation type="submission" date="2020-10" db="EMBL/GenBank/DDBJ databases">
        <authorList>
            <person name="Gilroy R."/>
        </authorList>
    </citation>
    <scope>NUCLEOTIDE SEQUENCE</scope>
    <source>
        <strain evidence="2">G3-4614</strain>
    </source>
</reference>
<evidence type="ECO:0000256" key="1">
    <source>
        <dbReference type="SAM" id="Phobius"/>
    </source>
</evidence>
<protein>
    <submittedName>
        <fullName evidence="2">Uncharacterized protein</fullName>
    </submittedName>
</protein>
<comment type="caution">
    <text evidence="2">The sequence shown here is derived from an EMBL/GenBank/DDBJ whole genome shotgun (WGS) entry which is preliminary data.</text>
</comment>
<dbReference type="Proteomes" id="UP000823636">
    <property type="component" value="Unassembled WGS sequence"/>
</dbReference>
<proteinExistence type="predicted"/>
<feature type="transmembrane region" description="Helical" evidence="1">
    <location>
        <begin position="102"/>
        <end position="119"/>
    </location>
</feature>
<feature type="transmembrane region" description="Helical" evidence="1">
    <location>
        <begin position="16"/>
        <end position="35"/>
    </location>
</feature>
<dbReference type="EMBL" id="JADIMW010000033">
    <property type="protein sequence ID" value="MBO8437918.1"/>
    <property type="molecule type" value="Genomic_DNA"/>
</dbReference>
<dbReference type="AlphaFoldDB" id="A0A9D9H7L9"/>
<dbReference type="InterPro" id="IPR045708">
    <property type="entry name" value="DUF6064"/>
</dbReference>
<keyword evidence="1" id="KW-0472">Membrane</keyword>
<feature type="transmembrane region" description="Helical" evidence="1">
    <location>
        <begin position="70"/>
        <end position="90"/>
    </location>
</feature>
<evidence type="ECO:0000313" key="3">
    <source>
        <dbReference type="Proteomes" id="UP000823636"/>
    </source>
</evidence>
<organism evidence="2 3">
    <name type="scientific">Candidatus Caccoplasma merdipullorum</name>
    <dbReference type="NCBI Taxonomy" id="2840718"/>
    <lineage>
        <taxon>Bacteria</taxon>
        <taxon>Pseudomonadati</taxon>
        <taxon>Bacteroidota</taxon>
        <taxon>Bacteroidia</taxon>
        <taxon>Bacteroidales</taxon>
        <taxon>Bacteroidaceae</taxon>
        <taxon>Bacteroidaceae incertae sedis</taxon>
        <taxon>Candidatus Caccoplasma</taxon>
    </lineage>
</organism>
<sequence length="240" mass="27239">MEIFWQTIAAYNSATWIWQAVIILAGIAATAALVLRPNPATKIIMKLYMVILYLWIAIVYYGIWCAPRNYSNIMIIMWSVMALAWVWDAANGQTPFEKDKRYSVLAYIMLFMPFVYPMLSIARGMTFPTMTSPVMPCSVVTFTIGLLLLHSRKANLFIVLLLCHWAFIGLSKTYLYGIPEDFLMAAISIPAVYIFLKDRFIPSAKENTKPSPAILKGLLMTVSLCMGAILIYTIFRITEM</sequence>
<name>A0A9D9H7L9_9BACT</name>
<keyword evidence="1" id="KW-0812">Transmembrane</keyword>